<gene>
    <name evidence="2" type="ORF">GCM10010982_39830</name>
</gene>
<dbReference type="SUPFAM" id="SSF55021">
    <property type="entry name" value="ACT-like"/>
    <property type="match status" value="2"/>
</dbReference>
<sequence>MSAIRDLNVLIGSMQPSLDEARYVFAYLSHDEPLPRGAKMLFEEQEGWTAILPIEQAKELGLRYEFACRMITLNVHSSLEAVGFLASITRHLAALGMGVNPVSAFFHDHLFVPAERAEEALAALKQFSAKHRQSD</sequence>
<dbReference type="RefSeq" id="WP_188699249.1">
    <property type="nucleotide sequence ID" value="NZ_BMLS01000010.1"/>
</dbReference>
<feature type="domain" description="DUF2241" evidence="1">
    <location>
        <begin position="3"/>
        <end position="69"/>
    </location>
</feature>
<evidence type="ECO:0000313" key="3">
    <source>
        <dbReference type="Proteomes" id="UP000606935"/>
    </source>
</evidence>
<accession>A0A917Z7H0</accession>
<evidence type="ECO:0000313" key="2">
    <source>
        <dbReference type="EMBL" id="GGO75207.1"/>
    </source>
</evidence>
<dbReference type="InterPro" id="IPR018717">
    <property type="entry name" value="DUF2241"/>
</dbReference>
<dbReference type="Pfam" id="PF10000">
    <property type="entry name" value="ACT_3"/>
    <property type="match status" value="1"/>
</dbReference>
<comment type="caution">
    <text evidence="2">The sequence shown here is derived from an EMBL/GenBank/DDBJ whole genome shotgun (WGS) entry which is preliminary data.</text>
</comment>
<organism evidence="2 3">
    <name type="scientific">Bowmanella pacifica</name>
    <dbReference type="NCBI Taxonomy" id="502051"/>
    <lineage>
        <taxon>Bacteria</taxon>
        <taxon>Pseudomonadati</taxon>
        <taxon>Pseudomonadota</taxon>
        <taxon>Gammaproteobacteria</taxon>
        <taxon>Alteromonadales</taxon>
        <taxon>Alteromonadaceae</taxon>
        <taxon>Bowmanella</taxon>
    </lineage>
</organism>
<keyword evidence="3" id="KW-1185">Reference proteome</keyword>
<reference evidence="2" key="1">
    <citation type="journal article" date="2014" name="Int. J. Syst. Evol. Microbiol.">
        <title>Complete genome sequence of Corynebacterium casei LMG S-19264T (=DSM 44701T), isolated from a smear-ripened cheese.</title>
        <authorList>
            <consortium name="US DOE Joint Genome Institute (JGI-PGF)"/>
            <person name="Walter F."/>
            <person name="Albersmeier A."/>
            <person name="Kalinowski J."/>
            <person name="Ruckert C."/>
        </authorList>
    </citation>
    <scope>NUCLEOTIDE SEQUENCE</scope>
    <source>
        <strain evidence="2">CGMCC 1.7086</strain>
    </source>
</reference>
<dbReference type="PANTHER" id="PTHR39199">
    <property type="entry name" value="BLR5128 PROTEIN"/>
    <property type="match status" value="1"/>
</dbReference>
<dbReference type="EMBL" id="BMLS01000010">
    <property type="protein sequence ID" value="GGO75207.1"/>
    <property type="molecule type" value="Genomic_DNA"/>
</dbReference>
<dbReference type="AlphaFoldDB" id="A0A917Z7H0"/>
<reference evidence="2" key="2">
    <citation type="submission" date="2020-09" db="EMBL/GenBank/DDBJ databases">
        <authorList>
            <person name="Sun Q."/>
            <person name="Zhou Y."/>
        </authorList>
    </citation>
    <scope>NUCLEOTIDE SEQUENCE</scope>
    <source>
        <strain evidence="2">CGMCC 1.7086</strain>
    </source>
</reference>
<evidence type="ECO:0000259" key="1">
    <source>
        <dbReference type="Pfam" id="PF10000"/>
    </source>
</evidence>
<name>A0A917Z7H0_9ALTE</name>
<proteinExistence type="predicted"/>
<dbReference type="Gene3D" id="3.30.2130.10">
    <property type="entry name" value="VC0802-like"/>
    <property type="match status" value="1"/>
</dbReference>
<dbReference type="PANTHER" id="PTHR39199:SF1">
    <property type="entry name" value="BLR5128 PROTEIN"/>
    <property type="match status" value="1"/>
</dbReference>
<dbReference type="Proteomes" id="UP000606935">
    <property type="component" value="Unassembled WGS sequence"/>
</dbReference>
<protein>
    <recommendedName>
        <fullName evidence="1">DUF2241 domain-containing protein</fullName>
    </recommendedName>
</protein>
<dbReference type="InterPro" id="IPR045865">
    <property type="entry name" value="ACT-like_dom_sf"/>
</dbReference>